<proteinExistence type="predicted"/>
<reference evidence="1 2" key="1">
    <citation type="submission" date="2013-12" db="EMBL/GenBank/DDBJ databases">
        <title>Draft genome of the parsitic nematode Ancylostoma duodenale.</title>
        <authorList>
            <person name="Mitreva M."/>
        </authorList>
    </citation>
    <scope>NUCLEOTIDE SEQUENCE [LARGE SCALE GENOMIC DNA]</scope>
    <source>
        <strain evidence="1 2">Zhejiang</strain>
    </source>
</reference>
<dbReference type="Proteomes" id="UP000054047">
    <property type="component" value="Unassembled WGS sequence"/>
</dbReference>
<gene>
    <name evidence="1" type="ORF">ANCDUO_00814</name>
</gene>
<organism evidence="1 2">
    <name type="scientific">Ancylostoma duodenale</name>
    <dbReference type="NCBI Taxonomy" id="51022"/>
    <lineage>
        <taxon>Eukaryota</taxon>
        <taxon>Metazoa</taxon>
        <taxon>Ecdysozoa</taxon>
        <taxon>Nematoda</taxon>
        <taxon>Chromadorea</taxon>
        <taxon>Rhabditida</taxon>
        <taxon>Rhabditina</taxon>
        <taxon>Rhabditomorpha</taxon>
        <taxon>Strongyloidea</taxon>
        <taxon>Ancylostomatidae</taxon>
        <taxon>Ancylostomatinae</taxon>
        <taxon>Ancylostoma</taxon>
    </lineage>
</organism>
<accession>A0A0C2E0L4</accession>
<name>A0A0C2E0L4_9BILA</name>
<dbReference type="AlphaFoldDB" id="A0A0C2E0L4"/>
<protein>
    <submittedName>
        <fullName evidence="1">Uncharacterized protein</fullName>
    </submittedName>
</protein>
<evidence type="ECO:0000313" key="2">
    <source>
        <dbReference type="Proteomes" id="UP000054047"/>
    </source>
</evidence>
<keyword evidence="2" id="KW-1185">Reference proteome</keyword>
<sequence length="92" mass="10060">MSMAKFNKALDAMEQEESTSSVAMAFRALDSRMDSLMNVCFTTGGRLDRIEGALNLLIERSTPKSACVFCSLAENADSHHSGRCPRFPDPVS</sequence>
<dbReference type="EMBL" id="KN726278">
    <property type="protein sequence ID" value="KIH68847.1"/>
    <property type="molecule type" value="Genomic_DNA"/>
</dbReference>
<evidence type="ECO:0000313" key="1">
    <source>
        <dbReference type="EMBL" id="KIH68847.1"/>
    </source>
</evidence>
<dbReference type="OrthoDB" id="5833749at2759"/>